<organism evidence="1 2">
    <name type="scientific">Trametes sanguinea</name>
    <dbReference type="NCBI Taxonomy" id="158606"/>
    <lineage>
        <taxon>Eukaryota</taxon>
        <taxon>Fungi</taxon>
        <taxon>Dikarya</taxon>
        <taxon>Basidiomycota</taxon>
        <taxon>Agaricomycotina</taxon>
        <taxon>Agaricomycetes</taxon>
        <taxon>Polyporales</taxon>
        <taxon>Polyporaceae</taxon>
        <taxon>Trametes</taxon>
    </lineage>
</organism>
<evidence type="ECO:0000313" key="1">
    <source>
        <dbReference type="EMBL" id="KAJ2994419.1"/>
    </source>
</evidence>
<dbReference type="Proteomes" id="UP001144978">
    <property type="component" value="Unassembled WGS sequence"/>
</dbReference>
<name>A0ACC1PL94_9APHY</name>
<gene>
    <name evidence="1" type="ORF">NUW54_g7555</name>
</gene>
<evidence type="ECO:0000313" key="2">
    <source>
        <dbReference type="Proteomes" id="UP001144978"/>
    </source>
</evidence>
<protein>
    <submittedName>
        <fullName evidence="1">Uncharacterized protein</fullName>
    </submittedName>
</protein>
<dbReference type="EMBL" id="JANSHE010002187">
    <property type="protein sequence ID" value="KAJ2994419.1"/>
    <property type="molecule type" value="Genomic_DNA"/>
</dbReference>
<proteinExistence type="predicted"/>
<comment type="caution">
    <text evidence="1">The sequence shown here is derived from an EMBL/GenBank/DDBJ whole genome shotgun (WGS) entry which is preliminary data.</text>
</comment>
<reference evidence="1" key="1">
    <citation type="submission" date="2022-08" db="EMBL/GenBank/DDBJ databases">
        <title>Genome Sequence of Pycnoporus sanguineus.</title>
        <authorList>
            <person name="Buettner E."/>
        </authorList>
    </citation>
    <scope>NUCLEOTIDE SEQUENCE</scope>
    <source>
        <strain evidence="1">CG-C14</strain>
    </source>
</reference>
<accession>A0ACC1PL94</accession>
<sequence length="864" mass="97403">MTHAVCTTLTLLRVHSSDIDHSKARQSNFVESDLGLVGASRNRSEYHAVNATANAPAVLEGVLPISMWLAENFNATAVAKRYVSTQSKSSLTNLKGLVDHDPSSQIKCVLVEQLRDKQLASFADDIPSFVTMIALKKLHAVARCASAIRHEFCASAIRHEFPLRFGQCAHEGRKDPPQWGKRPEDDFLRFRCLVRTKILRFGPKKYGFSSGLWGFSVPFGLLAQKVTKSGNLGTDCPPASLRKSAFWVRILLRPSGREPQIVCNLHIRERYSAMGDSVCDDPHHYLLLPRYPDIACIGNTYVNRGYGIFPECNAQSKDLDARTRVTWHFPPGMQRPREQNTTAKPVPSTRVLATDLANVLIKSQLQLDEMSAMHSSDRELVRWDVIFLLQGFRFMRLQDEALHAIPLEAVVHESDVLYKLYRDCLQYFKKRYPFPLESPCSILAAFRDEWRRRNRQPTEFLEAMARVVMEVVSQSDNWPVEWPTMHHHQFHLVTGPDSLMTFLAALVRANEILAKVEGFTHWHLSCELLNGWLQRYFYEPEFVYQALFIDWLTQASWFELGRWRRTTGVKPKIYGMFGKRSFIEEAEMTEEAKNSQAEPVSEQIPSLEAENLPGLAGNGCALSEVFAGIPSPVDIPWLDGDHDGHRHCGSLREYAMARRPWHEGLLTVRWDDLGLWLSMVTFGLLEAVTHTRIAESLLLVPGDRRGRYVLSGTRLLQILAHWRATLRSATADPETHLHRGRIVAGALRDTLSTLDGKEGVLPLDYSTAGSAASRAGLTDAEGRDLHYSVALFVVSLGTIAALQVWSTLPELDYVRMILRRQVDSRLVGFFDFECVDGCGLKGGVHTPQRRSGACTVWFSPAGSE</sequence>
<keyword evidence="2" id="KW-1185">Reference proteome</keyword>